<reference evidence="3" key="1">
    <citation type="submission" date="2021-04" db="EMBL/GenBank/DDBJ databases">
        <title>Pseudaminobacter soli sp. nov., isolated from paddy soil contaminated by heavy metals.</title>
        <authorList>
            <person name="Zhang K."/>
        </authorList>
    </citation>
    <scope>NUCLEOTIDE SEQUENCE</scope>
    <source>
        <strain evidence="3">19-2017</strain>
    </source>
</reference>
<dbReference type="Pfam" id="PF12172">
    <property type="entry name" value="zf-ChsH2"/>
    <property type="match status" value="1"/>
</dbReference>
<protein>
    <submittedName>
        <fullName evidence="3">OB-fold domain-containing protein</fullName>
    </submittedName>
</protein>
<dbReference type="PANTHER" id="PTHR34075:SF5">
    <property type="entry name" value="BLR3430 PROTEIN"/>
    <property type="match status" value="1"/>
</dbReference>
<organism evidence="3 4">
    <name type="scientific">Pseudaminobacter soli</name>
    <name type="common">ex Zhang et al. 2022</name>
    <dbReference type="NCBI Taxonomy" id="2831468"/>
    <lineage>
        <taxon>Bacteria</taxon>
        <taxon>Pseudomonadati</taxon>
        <taxon>Pseudomonadota</taxon>
        <taxon>Alphaproteobacteria</taxon>
        <taxon>Hyphomicrobiales</taxon>
        <taxon>Phyllobacteriaceae</taxon>
        <taxon>Pseudaminobacter</taxon>
    </lineage>
</organism>
<gene>
    <name evidence="3" type="ORF">KEU06_25645</name>
</gene>
<dbReference type="PANTHER" id="PTHR34075">
    <property type="entry name" value="BLR3430 PROTEIN"/>
    <property type="match status" value="1"/>
</dbReference>
<evidence type="ECO:0000259" key="1">
    <source>
        <dbReference type="Pfam" id="PF01796"/>
    </source>
</evidence>
<proteinExistence type="predicted"/>
<evidence type="ECO:0000259" key="2">
    <source>
        <dbReference type="Pfam" id="PF12172"/>
    </source>
</evidence>
<dbReference type="InterPro" id="IPR012340">
    <property type="entry name" value="NA-bd_OB-fold"/>
</dbReference>
<dbReference type="InterPro" id="IPR002878">
    <property type="entry name" value="ChsH2_C"/>
</dbReference>
<dbReference type="RefSeq" id="WP_210320327.1">
    <property type="nucleotide sequence ID" value="NZ_JABVCF010000018.1"/>
</dbReference>
<evidence type="ECO:0000313" key="4">
    <source>
        <dbReference type="Proteomes" id="UP000680348"/>
    </source>
</evidence>
<dbReference type="Proteomes" id="UP000680348">
    <property type="component" value="Unassembled WGS sequence"/>
</dbReference>
<dbReference type="Gene3D" id="6.10.30.10">
    <property type="match status" value="1"/>
</dbReference>
<dbReference type="InterPro" id="IPR052513">
    <property type="entry name" value="Thioester_dehydratase-like"/>
</dbReference>
<keyword evidence="4" id="KW-1185">Reference proteome</keyword>
<dbReference type="SUPFAM" id="SSF50249">
    <property type="entry name" value="Nucleic acid-binding proteins"/>
    <property type="match status" value="1"/>
</dbReference>
<comment type="caution">
    <text evidence="3">The sequence shown here is derived from an EMBL/GenBank/DDBJ whole genome shotgun (WGS) entry which is preliminary data.</text>
</comment>
<accession>A0A942I4J5</accession>
<dbReference type="InterPro" id="IPR022002">
    <property type="entry name" value="ChsH2_Znr"/>
</dbReference>
<feature type="domain" description="ChsH2 rubredoxin-like zinc ribbon" evidence="2">
    <location>
        <begin position="23"/>
        <end position="52"/>
    </location>
</feature>
<dbReference type="Pfam" id="PF01796">
    <property type="entry name" value="OB_ChsH2_C"/>
    <property type="match status" value="1"/>
</dbReference>
<evidence type="ECO:0000313" key="3">
    <source>
        <dbReference type="EMBL" id="MBS3651993.1"/>
    </source>
</evidence>
<feature type="domain" description="ChsH2 C-terminal OB-fold" evidence="1">
    <location>
        <begin position="54"/>
        <end position="111"/>
    </location>
</feature>
<dbReference type="EMBL" id="JAGWCR010000018">
    <property type="protein sequence ID" value="MBS3651993.1"/>
    <property type="molecule type" value="Genomic_DNA"/>
</dbReference>
<dbReference type="AlphaFoldDB" id="A0A942I4J5"/>
<name>A0A942I4J5_9HYPH</name>
<sequence length="126" mass="13999">MDAAVETITPERDVAPQWRSTGGKLLIQRCEECGDAFHYPRVVCPYCLGSKLAWVECSGTGRIYSFSVMRRGDPYAIALVELDEGPRLMTNIVGCDLDAIAVEQKVQVTFRDVDGIATPMFRPREA</sequence>